<protein>
    <submittedName>
        <fullName evidence="3">Suppressor of Mek1-like</fullName>
    </submittedName>
</protein>
<proteinExistence type="predicted"/>
<organism evidence="2 3">
    <name type="scientific">Ceratina calcarata</name>
    <dbReference type="NCBI Taxonomy" id="156304"/>
    <lineage>
        <taxon>Eukaryota</taxon>
        <taxon>Metazoa</taxon>
        <taxon>Ecdysozoa</taxon>
        <taxon>Arthropoda</taxon>
        <taxon>Hexapoda</taxon>
        <taxon>Insecta</taxon>
        <taxon>Pterygota</taxon>
        <taxon>Neoptera</taxon>
        <taxon>Endopterygota</taxon>
        <taxon>Hymenoptera</taxon>
        <taxon>Apocrita</taxon>
        <taxon>Aculeata</taxon>
        <taxon>Apoidea</taxon>
        <taxon>Anthophila</taxon>
        <taxon>Apidae</taxon>
        <taxon>Ceratina</taxon>
        <taxon>Zadontomerus</taxon>
    </lineage>
</organism>
<dbReference type="GeneID" id="108627031"/>
<sequence length="569" mass="64350">MYTYFSIIMTKRIKSRICLLKETNNTNTDEVPVNDTMKLEPGNASPQRSYNVIVSGHSTPIQKEKFASNVEDSPELDYRYSPISMSCTQEGGNEVAWDWHTPVKKSSHDKLKLENNVIETPKRTKQLQKKRNSNSPLVRKPLKMKQVKIADREDIGKFTAELIALNEKIGSIQQNCDGDRNSGFDIRCELDSKLMIESDNESNDNIMANENIDVDHNKAEVKENIDSVHTINNNNVEKSTNYQDLFDDSIEDSMVKCSQEVEEKFNLQKKPDTMLLSTVSEKKESSVSKNGYRYSTFDSFTESSKSSGSRVSSSNTSSDLKTYSNSNTSTSRSKLFNITTNILETKQMLVAFESKSESADFPDDSFDECLATCTVKEESKSNSNLSVYDFYPSGSTRNHSDIRKQYSPSKSTKNQRLTSEVPPRESPTLENRKFFKTRSLSDQCSNQSKKNIDLATTVKTEKPSVSSKYPSPSDENPCKNDNFPAVNSTKNAKTSSTLQDDRLSGHCIVKYKSTSSLLNTKQVRDSNCIKCTPEEIERKRLEAKMRLEAKRKTQQMRVISNQSGATVKR</sequence>
<feature type="compositionally biased region" description="Polar residues" evidence="1">
    <location>
        <begin position="555"/>
        <end position="569"/>
    </location>
</feature>
<keyword evidence="2" id="KW-1185">Reference proteome</keyword>
<dbReference type="KEGG" id="ccal:108627031"/>
<feature type="compositionally biased region" description="Polar residues" evidence="1">
    <location>
        <begin position="485"/>
        <end position="497"/>
    </location>
</feature>
<feature type="compositionally biased region" description="Low complexity" evidence="1">
    <location>
        <begin position="463"/>
        <end position="473"/>
    </location>
</feature>
<feature type="compositionally biased region" description="Low complexity" evidence="1">
    <location>
        <begin position="303"/>
        <end position="329"/>
    </location>
</feature>
<dbReference type="Proteomes" id="UP000694925">
    <property type="component" value="Unplaced"/>
</dbReference>
<name>A0AAJ7N8Y8_9HYME</name>
<dbReference type="AlphaFoldDB" id="A0AAJ7N8Y8"/>
<reference evidence="3" key="1">
    <citation type="submission" date="2025-08" db="UniProtKB">
        <authorList>
            <consortium name="RefSeq"/>
        </authorList>
    </citation>
    <scope>IDENTIFICATION</scope>
    <source>
        <tissue evidence="3">Whole body</tissue>
    </source>
</reference>
<feature type="region of interest" description="Disordered" evidence="1">
    <location>
        <begin position="299"/>
        <end position="329"/>
    </location>
</feature>
<feature type="compositionally biased region" description="Polar residues" evidence="1">
    <location>
        <begin position="406"/>
        <end position="418"/>
    </location>
</feature>
<dbReference type="RefSeq" id="XP_017883542.1">
    <property type="nucleotide sequence ID" value="XM_018028053.2"/>
</dbReference>
<feature type="region of interest" description="Disordered" evidence="1">
    <location>
        <begin position="549"/>
        <end position="569"/>
    </location>
</feature>
<feature type="region of interest" description="Disordered" evidence="1">
    <location>
        <begin position="386"/>
        <end position="433"/>
    </location>
</feature>
<feature type="region of interest" description="Disordered" evidence="1">
    <location>
        <begin position="459"/>
        <end position="497"/>
    </location>
</feature>
<evidence type="ECO:0000313" key="3">
    <source>
        <dbReference type="RefSeq" id="XP_017883542.1"/>
    </source>
</evidence>
<accession>A0AAJ7N8Y8</accession>
<evidence type="ECO:0000313" key="2">
    <source>
        <dbReference type="Proteomes" id="UP000694925"/>
    </source>
</evidence>
<evidence type="ECO:0000256" key="1">
    <source>
        <dbReference type="SAM" id="MobiDB-lite"/>
    </source>
</evidence>
<gene>
    <name evidence="3" type="primary">LOC108627031</name>
</gene>